<feature type="region of interest" description="Disordered" evidence="2">
    <location>
        <begin position="510"/>
        <end position="574"/>
    </location>
</feature>
<evidence type="ECO:0000313" key="4">
    <source>
        <dbReference type="EMBL" id="RAR11817.1"/>
    </source>
</evidence>
<dbReference type="PANTHER" id="PTHR31017:SF1">
    <property type="entry name" value="LATE SECRETORY PATHWAY PROTEIN AVL9 HOMOLOG"/>
    <property type="match status" value="1"/>
</dbReference>
<feature type="compositionally biased region" description="Basic and acidic residues" evidence="2">
    <location>
        <begin position="467"/>
        <end position="479"/>
    </location>
</feature>
<feature type="domain" description="UDENN" evidence="3">
    <location>
        <begin position="6"/>
        <end position="429"/>
    </location>
</feature>
<comment type="caution">
    <text evidence="4">The sequence shown here is derived from an EMBL/GenBank/DDBJ whole genome shotgun (WGS) entry which is preliminary data.</text>
</comment>
<name>A0A364N4K9_STELY</name>
<dbReference type="InterPro" id="IPR037516">
    <property type="entry name" value="Tripartite_DENN"/>
</dbReference>
<feature type="region of interest" description="Disordered" evidence="2">
    <location>
        <begin position="467"/>
        <end position="488"/>
    </location>
</feature>
<dbReference type="Proteomes" id="UP000249619">
    <property type="component" value="Unassembled WGS sequence"/>
</dbReference>
<dbReference type="InterPro" id="IPR018307">
    <property type="entry name" value="ABL9/DENND6_dom"/>
</dbReference>
<feature type="compositionally biased region" description="Basic and acidic residues" evidence="2">
    <location>
        <begin position="526"/>
        <end position="539"/>
    </location>
</feature>
<dbReference type="AlphaFoldDB" id="A0A364N4K9"/>
<protein>
    <submittedName>
        <fullName evidence="4">Lalv9 family protein</fullName>
    </submittedName>
</protein>
<dbReference type="Pfam" id="PF09794">
    <property type="entry name" value="Avl9"/>
    <property type="match status" value="1"/>
</dbReference>
<dbReference type="PROSITE" id="PS50211">
    <property type="entry name" value="DENN"/>
    <property type="match status" value="1"/>
</dbReference>
<accession>A0A364N4K9</accession>
<feature type="compositionally biased region" description="Basic and acidic residues" evidence="2">
    <location>
        <begin position="563"/>
        <end position="574"/>
    </location>
</feature>
<dbReference type="InterPro" id="IPR051731">
    <property type="entry name" value="DENND11/AVL9_GEFs"/>
</dbReference>
<proteinExistence type="inferred from homology"/>
<dbReference type="OrthoDB" id="26278at2759"/>
<dbReference type="Gene3D" id="3.40.50.11500">
    <property type="match status" value="1"/>
</dbReference>
<evidence type="ECO:0000256" key="2">
    <source>
        <dbReference type="SAM" id="MobiDB-lite"/>
    </source>
</evidence>
<sequence>MAPLNPLVCVVDFHHARGPEVELWLGAEEGTDPATDNDWSLLPFMALSDGAHASTEDYSYFTLRRAETSTEPATSLFGISCTRQLDASKLIDRPAEVTRSTVQKAVVVISDSPQHFGAIKAQLGVVTQLWFAQRDFTDIEILERFTESLPQLLRNQEGQQDHYFGISLREFIHEFKWQTLVLFKCALLQPKVLFFGSHCERLCMMQFALISLIPGLIRHLQDAADPKFNSCEEKCVMPTSLKTSERASRSLFGPYTPLQQLDILADQDTKSYIVGSTNSLLLQQRDRYSDILINLDDHSVNITSAALRQASVLSTPDRRWMDFLTQTINDTWDEADPARPKDHGYAGSEEFIRMQFEEYLLAMLSSVKYKIYMEKNAHKENLITEVEGDPASEFSNDWVQAWMQTENFRIWNKFTDSHLFDIVEPKHPCSGGLSMEDVQRRLAQLWAEMEAMREAQRLRAEEARIQAEKEGRPIDDGKKWKAPQAPDLSNAQAKAGAYFSSWGAWASEKRKGWGNKTPVSSPPPVDIKRAEEFKREKDATLGADSPVTSPPPQDVKRRSLFFDAEKDKTDTSKD</sequence>
<comment type="similarity">
    <text evidence="1">Belongs to the AVL9 family.</text>
</comment>
<keyword evidence="5" id="KW-1185">Reference proteome</keyword>
<dbReference type="PANTHER" id="PTHR31017">
    <property type="entry name" value="LATE SECRETORY PATHWAY PROTEIN AVL9-RELATED"/>
    <property type="match status" value="1"/>
</dbReference>
<evidence type="ECO:0000313" key="5">
    <source>
        <dbReference type="Proteomes" id="UP000249619"/>
    </source>
</evidence>
<evidence type="ECO:0000259" key="3">
    <source>
        <dbReference type="PROSITE" id="PS50211"/>
    </source>
</evidence>
<organism evidence="4 5">
    <name type="scientific">Stemphylium lycopersici</name>
    <name type="common">Tomato gray leaf spot disease fungus</name>
    <name type="synonym">Thyrospora lycopersici</name>
    <dbReference type="NCBI Taxonomy" id="183478"/>
    <lineage>
        <taxon>Eukaryota</taxon>
        <taxon>Fungi</taxon>
        <taxon>Dikarya</taxon>
        <taxon>Ascomycota</taxon>
        <taxon>Pezizomycotina</taxon>
        <taxon>Dothideomycetes</taxon>
        <taxon>Pleosporomycetidae</taxon>
        <taxon>Pleosporales</taxon>
        <taxon>Pleosporineae</taxon>
        <taxon>Pleosporaceae</taxon>
        <taxon>Stemphylium</taxon>
    </lineage>
</organism>
<reference evidence="5" key="1">
    <citation type="submission" date="2018-05" db="EMBL/GenBank/DDBJ databases">
        <title>Draft genome sequence of Stemphylium lycopersici strain CIDEFI 213.</title>
        <authorList>
            <person name="Medina R."/>
            <person name="Franco M.E.E."/>
            <person name="Lucentini C.G."/>
            <person name="Saparrat M.C.N."/>
            <person name="Balatti P.A."/>
        </authorList>
    </citation>
    <scope>NUCLEOTIDE SEQUENCE [LARGE SCALE GENOMIC DNA]</scope>
    <source>
        <strain evidence="5">CIDEFI 213</strain>
    </source>
</reference>
<dbReference type="InterPro" id="IPR043153">
    <property type="entry name" value="DENN_C"/>
</dbReference>
<gene>
    <name evidence="4" type="ORF">DDE83_004414</name>
</gene>
<dbReference type="EMBL" id="QGDH01000054">
    <property type="protein sequence ID" value="RAR11817.1"/>
    <property type="molecule type" value="Genomic_DNA"/>
</dbReference>
<evidence type="ECO:0000256" key="1">
    <source>
        <dbReference type="ARBA" id="ARBA00038178"/>
    </source>
</evidence>
<dbReference type="GO" id="GO:0005737">
    <property type="term" value="C:cytoplasm"/>
    <property type="evidence" value="ECO:0007669"/>
    <property type="project" value="TreeGrafter"/>
</dbReference>